<protein>
    <recommendedName>
        <fullName evidence="4">TIGR02611 family protein</fullName>
    </recommendedName>
</protein>
<dbReference type="AlphaFoldDB" id="A0A5C8NMM4"/>
<dbReference type="EMBL" id="VDUX01000002">
    <property type="protein sequence ID" value="TXL62175.1"/>
    <property type="molecule type" value="Genomic_DNA"/>
</dbReference>
<keyword evidence="1" id="KW-0472">Membrane</keyword>
<dbReference type="InterPro" id="IPR019099">
    <property type="entry name" value="Uncharacterised_PGPGW_TM"/>
</dbReference>
<evidence type="ECO:0000313" key="2">
    <source>
        <dbReference type="EMBL" id="TXL62175.1"/>
    </source>
</evidence>
<organism evidence="2 3">
    <name type="scientific">Aeromicrobium terrae</name>
    <dbReference type="NCBI Taxonomy" id="2498846"/>
    <lineage>
        <taxon>Bacteria</taxon>
        <taxon>Bacillati</taxon>
        <taxon>Actinomycetota</taxon>
        <taxon>Actinomycetes</taxon>
        <taxon>Propionibacteriales</taxon>
        <taxon>Nocardioidaceae</taxon>
        <taxon>Aeromicrobium</taxon>
    </lineage>
</organism>
<sequence length="164" mass="17711">MAVGERLRRWFKRTGSEILGWILIPVGIVMMPAPGPGTLVLVAGVALLAPHHAWAQRILDPLRKQAIEAAKYGVATWPRITVSFLGGVWLVVLAVIWWQSPEIPEFDVLGVGFGPHLPAAGWGTALGLLASAAAAWGLLLYSIIRWRHPDPEPAAEPSKTTMSS</sequence>
<gene>
    <name evidence="2" type="ORF">FHP06_05590</name>
</gene>
<comment type="caution">
    <text evidence="2">The sequence shown here is derived from an EMBL/GenBank/DDBJ whole genome shotgun (WGS) entry which is preliminary data.</text>
</comment>
<dbReference type="Pfam" id="PF09656">
    <property type="entry name" value="PGPGW"/>
    <property type="match status" value="1"/>
</dbReference>
<accession>A0A5C8NMM4</accession>
<feature type="transmembrane region" description="Helical" evidence="1">
    <location>
        <begin position="39"/>
        <end position="59"/>
    </location>
</feature>
<dbReference type="Proteomes" id="UP000321571">
    <property type="component" value="Unassembled WGS sequence"/>
</dbReference>
<dbReference type="RefSeq" id="WP_147684609.1">
    <property type="nucleotide sequence ID" value="NZ_VDUX01000002.1"/>
</dbReference>
<proteinExistence type="predicted"/>
<feature type="transmembrane region" description="Helical" evidence="1">
    <location>
        <begin position="16"/>
        <end position="33"/>
    </location>
</feature>
<evidence type="ECO:0000313" key="3">
    <source>
        <dbReference type="Proteomes" id="UP000321571"/>
    </source>
</evidence>
<keyword evidence="1" id="KW-0812">Transmembrane</keyword>
<reference evidence="2 3" key="1">
    <citation type="submission" date="2019-06" db="EMBL/GenBank/DDBJ databases">
        <title>Aeromicrobium sp. nov., isolated from a maize field.</title>
        <authorList>
            <person name="Lin S.-Y."/>
            <person name="Tsai C.-F."/>
            <person name="Young C.-C."/>
        </authorList>
    </citation>
    <scope>NUCLEOTIDE SEQUENCE [LARGE SCALE GENOMIC DNA]</scope>
    <source>
        <strain evidence="2 3">CC-CFT486</strain>
    </source>
</reference>
<keyword evidence="3" id="KW-1185">Reference proteome</keyword>
<feature type="transmembrane region" description="Helical" evidence="1">
    <location>
        <begin position="80"/>
        <end position="99"/>
    </location>
</feature>
<feature type="transmembrane region" description="Helical" evidence="1">
    <location>
        <begin position="119"/>
        <end position="141"/>
    </location>
</feature>
<keyword evidence="1" id="KW-1133">Transmembrane helix</keyword>
<evidence type="ECO:0000256" key="1">
    <source>
        <dbReference type="SAM" id="Phobius"/>
    </source>
</evidence>
<evidence type="ECO:0008006" key="4">
    <source>
        <dbReference type="Google" id="ProtNLM"/>
    </source>
</evidence>
<name>A0A5C8NMM4_9ACTN</name>
<dbReference type="OrthoDB" id="4774258at2"/>